<comment type="caution">
    <text evidence="2">The sequence shown here is derived from an EMBL/GenBank/DDBJ whole genome shotgun (WGS) entry which is preliminary data.</text>
</comment>
<keyword evidence="1" id="KW-1133">Transmembrane helix</keyword>
<evidence type="ECO:0000313" key="3">
    <source>
        <dbReference type="Proteomes" id="UP001157974"/>
    </source>
</evidence>
<dbReference type="Proteomes" id="UP001157974">
    <property type="component" value="Unassembled WGS sequence"/>
</dbReference>
<protein>
    <recommendedName>
        <fullName evidence="4">Transmembrane protein</fullName>
    </recommendedName>
</protein>
<name>A0AAV8V3B9_9RHOD</name>
<keyword evidence="3" id="KW-1185">Reference proteome</keyword>
<proteinExistence type="predicted"/>
<gene>
    <name evidence="2" type="ORF">NDN08_008045</name>
</gene>
<dbReference type="EMBL" id="JAMWBK010000002">
    <property type="protein sequence ID" value="KAJ8907942.1"/>
    <property type="molecule type" value="Genomic_DNA"/>
</dbReference>
<keyword evidence="1" id="KW-0472">Membrane</keyword>
<evidence type="ECO:0008006" key="4">
    <source>
        <dbReference type="Google" id="ProtNLM"/>
    </source>
</evidence>
<organism evidence="2 3">
    <name type="scientific">Rhodosorus marinus</name>
    <dbReference type="NCBI Taxonomy" id="101924"/>
    <lineage>
        <taxon>Eukaryota</taxon>
        <taxon>Rhodophyta</taxon>
        <taxon>Stylonematophyceae</taxon>
        <taxon>Stylonematales</taxon>
        <taxon>Stylonemataceae</taxon>
        <taxon>Rhodosorus</taxon>
    </lineage>
</organism>
<sequence>MGEDKRESSRQASRQVGTARVRRFLLVGFLICVALAAVNVFTTGWHFEGQRSLDEVEYILKEARDDGSNKSPLERLLDEPFVSGDAARRRFIKRLTTILKEETDVADDDREDDE</sequence>
<keyword evidence="1" id="KW-0812">Transmembrane</keyword>
<dbReference type="AlphaFoldDB" id="A0AAV8V3B9"/>
<reference evidence="2 3" key="1">
    <citation type="journal article" date="2023" name="Nat. Commun.">
        <title>Origin of minicircular mitochondrial genomes in red algae.</title>
        <authorList>
            <person name="Lee Y."/>
            <person name="Cho C.H."/>
            <person name="Lee Y.M."/>
            <person name="Park S.I."/>
            <person name="Yang J.H."/>
            <person name="West J.A."/>
            <person name="Bhattacharya D."/>
            <person name="Yoon H.S."/>
        </authorList>
    </citation>
    <scope>NUCLEOTIDE SEQUENCE [LARGE SCALE GENOMIC DNA]</scope>
    <source>
        <strain evidence="2 3">CCMP1338</strain>
        <tissue evidence="2">Whole cell</tissue>
    </source>
</reference>
<feature type="transmembrane region" description="Helical" evidence="1">
    <location>
        <begin position="24"/>
        <end position="47"/>
    </location>
</feature>
<evidence type="ECO:0000256" key="1">
    <source>
        <dbReference type="SAM" id="Phobius"/>
    </source>
</evidence>
<evidence type="ECO:0000313" key="2">
    <source>
        <dbReference type="EMBL" id="KAJ8907942.1"/>
    </source>
</evidence>
<accession>A0AAV8V3B9</accession>